<dbReference type="KEGG" id="wma:WM2015_2594"/>
<dbReference type="RefSeq" id="WP_049726474.1">
    <property type="nucleotide sequence ID" value="NZ_CP012154.1"/>
</dbReference>
<proteinExistence type="predicted"/>
<dbReference type="AlphaFoldDB" id="A0A0K0XZ93"/>
<organism evidence="1 2">
    <name type="scientific">Wenzhouxiangella marina</name>
    <dbReference type="NCBI Taxonomy" id="1579979"/>
    <lineage>
        <taxon>Bacteria</taxon>
        <taxon>Pseudomonadati</taxon>
        <taxon>Pseudomonadota</taxon>
        <taxon>Gammaproteobacteria</taxon>
        <taxon>Chromatiales</taxon>
        <taxon>Wenzhouxiangellaceae</taxon>
        <taxon>Wenzhouxiangella</taxon>
    </lineage>
</organism>
<accession>A0A0K0XZ93</accession>
<evidence type="ECO:0000313" key="2">
    <source>
        <dbReference type="Proteomes" id="UP000066624"/>
    </source>
</evidence>
<sequence length="381" mass="40448">MFDTAGLKHAAVLLGLPILGLLSSPALGAIFCVGTASEFRSALLDSRDNGEDDQIRLRSGNYLSTEGFGFITDLELDRALSITGGWFDFNAINCFSQQGSDPTDTVIDGQDQRSGIVINALDVGSTSSLLIGNLSIVQGATTSTDAGLRISGVAGFDGEILIERVRFAGNDGGDGAALRAIGGNKLTVRNSVFQFNHTAGSGGTILFSMPAEDQGVYFINNTVINNSSDFEGISTSATSGLSINLNQSGDNIPQALVANNLFWFNELADLFFSASGGIKHVYNNNYEQRLGIVQHSGNNLSLPPQLAPPILDFTPGEDSPLIDQGLAAPALRGIPFLLDWSYGSIDFDGGIIPRVHGDRVDIGAVESPYRDGFFRDRFQTP</sequence>
<gene>
    <name evidence="1" type="ORF">WM2015_2594</name>
</gene>
<name>A0A0K0XZ93_9GAMM</name>
<protein>
    <submittedName>
        <fullName evidence="1">Uncharacterized protein</fullName>
    </submittedName>
</protein>
<dbReference type="OrthoDB" id="5931607at2"/>
<dbReference type="Proteomes" id="UP000066624">
    <property type="component" value="Chromosome"/>
</dbReference>
<dbReference type="SUPFAM" id="SSF51126">
    <property type="entry name" value="Pectin lyase-like"/>
    <property type="match status" value="1"/>
</dbReference>
<keyword evidence="2" id="KW-1185">Reference proteome</keyword>
<reference evidence="2" key="1">
    <citation type="submission" date="2015-07" db="EMBL/GenBank/DDBJ databases">
        <authorList>
            <person name="Kim K.M."/>
        </authorList>
    </citation>
    <scope>NUCLEOTIDE SEQUENCE [LARGE SCALE GENOMIC DNA]</scope>
    <source>
        <strain evidence="2">KCTC 42284</strain>
    </source>
</reference>
<dbReference type="EMBL" id="CP012154">
    <property type="protein sequence ID" value="AKS42952.1"/>
    <property type="molecule type" value="Genomic_DNA"/>
</dbReference>
<evidence type="ECO:0000313" key="1">
    <source>
        <dbReference type="EMBL" id="AKS42952.1"/>
    </source>
</evidence>
<dbReference type="InterPro" id="IPR011050">
    <property type="entry name" value="Pectin_lyase_fold/virulence"/>
</dbReference>